<gene>
    <name evidence="6" type="ORF">BDP27DRAFT_1327857</name>
</gene>
<dbReference type="SUPFAM" id="SSF46785">
    <property type="entry name" value="Winged helix' DNA-binding domain"/>
    <property type="match status" value="1"/>
</dbReference>
<dbReference type="HAMAP" id="MF_03010">
    <property type="entry name" value="eIF3k"/>
    <property type="match status" value="1"/>
</dbReference>
<comment type="subunit">
    <text evidence="4">Component of the eukaryotic translation initiation factor 3 (eIF-3) complex.</text>
</comment>
<keyword evidence="1 4" id="KW-0963">Cytoplasm</keyword>
<sequence>MIRNFRFRLVGVGVHDTSRRLYGAKSFFVSLSKIIMSSSWISPPTRTELIENLVSGVDRYNPSNVGILEDYLYHQIRSQEYDCLANLAILKLYQFNPDLYNPDVVVNILIKALGASPLPDFNLCISLLDERPPNAALDEPDPLPALLPLLHGLHHLLYRCRFPAFWRAYRSEQLESLRDNYTVECAGFEDSIREVVIRAVKSTFTRIGTDRLSLYLDLHSPEALKAYIDKLDWTLNSDGTVVSIPPNPDNQIEAIVVQESIKLPQLGKVISQAAKV</sequence>
<dbReference type="Proteomes" id="UP000772434">
    <property type="component" value="Unassembled WGS sequence"/>
</dbReference>
<dbReference type="GO" id="GO:0003743">
    <property type="term" value="F:translation initiation factor activity"/>
    <property type="evidence" value="ECO:0007669"/>
    <property type="project" value="UniProtKB-UniRule"/>
</dbReference>
<dbReference type="InterPro" id="IPR036390">
    <property type="entry name" value="WH_DNA-bd_sf"/>
</dbReference>
<dbReference type="GO" id="GO:0001732">
    <property type="term" value="P:formation of cytoplasmic translation initiation complex"/>
    <property type="evidence" value="ECO:0007669"/>
    <property type="project" value="UniProtKB-UniRule"/>
</dbReference>
<feature type="domain" description="PCI" evidence="5">
    <location>
        <begin position="81"/>
        <end position="276"/>
    </location>
</feature>
<comment type="similarity">
    <text evidence="4">Belongs to the eIF-3 subunit K family.</text>
</comment>
<accession>A0A9P5U6R9</accession>
<organism evidence="6 7">
    <name type="scientific">Rhodocollybia butyracea</name>
    <dbReference type="NCBI Taxonomy" id="206335"/>
    <lineage>
        <taxon>Eukaryota</taxon>
        <taxon>Fungi</taxon>
        <taxon>Dikarya</taxon>
        <taxon>Basidiomycota</taxon>
        <taxon>Agaricomycotina</taxon>
        <taxon>Agaricomycetes</taxon>
        <taxon>Agaricomycetidae</taxon>
        <taxon>Agaricales</taxon>
        <taxon>Marasmiineae</taxon>
        <taxon>Omphalotaceae</taxon>
        <taxon>Rhodocollybia</taxon>
    </lineage>
</organism>
<evidence type="ECO:0000256" key="3">
    <source>
        <dbReference type="ARBA" id="ARBA00022917"/>
    </source>
</evidence>
<dbReference type="GO" id="GO:0006446">
    <property type="term" value="P:regulation of translational initiation"/>
    <property type="evidence" value="ECO:0007669"/>
    <property type="project" value="InterPro"/>
</dbReference>
<dbReference type="Gene3D" id="1.25.40.250">
    <property type="entry name" value="ARM repeat, domain 1"/>
    <property type="match status" value="1"/>
</dbReference>
<dbReference type="Pfam" id="PF10075">
    <property type="entry name" value="CSN8_PSD8_EIF3K"/>
    <property type="match status" value="1"/>
</dbReference>
<dbReference type="EMBL" id="JADNRY010000065">
    <property type="protein sequence ID" value="KAF9068044.1"/>
    <property type="molecule type" value="Genomic_DNA"/>
</dbReference>
<evidence type="ECO:0000256" key="4">
    <source>
        <dbReference type="HAMAP-Rule" id="MF_03010"/>
    </source>
</evidence>
<dbReference type="InterPro" id="IPR000717">
    <property type="entry name" value="PCI_dom"/>
</dbReference>
<reference evidence="6" key="1">
    <citation type="submission" date="2020-11" db="EMBL/GenBank/DDBJ databases">
        <authorList>
            <consortium name="DOE Joint Genome Institute"/>
            <person name="Ahrendt S."/>
            <person name="Riley R."/>
            <person name="Andreopoulos W."/>
            <person name="Labutti K."/>
            <person name="Pangilinan J."/>
            <person name="Ruiz-Duenas F.J."/>
            <person name="Barrasa J.M."/>
            <person name="Sanchez-Garcia M."/>
            <person name="Camarero S."/>
            <person name="Miyauchi S."/>
            <person name="Serrano A."/>
            <person name="Linde D."/>
            <person name="Babiker R."/>
            <person name="Drula E."/>
            <person name="Ayuso-Fernandez I."/>
            <person name="Pacheco R."/>
            <person name="Padilla G."/>
            <person name="Ferreira P."/>
            <person name="Barriuso J."/>
            <person name="Kellner H."/>
            <person name="Castanera R."/>
            <person name="Alfaro M."/>
            <person name="Ramirez L."/>
            <person name="Pisabarro A.G."/>
            <person name="Kuo A."/>
            <person name="Tritt A."/>
            <person name="Lipzen A."/>
            <person name="He G."/>
            <person name="Yan M."/>
            <person name="Ng V."/>
            <person name="Cullen D."/>
            <person name="Martin F."/>
            <person name="Rosso M.-N."/>
            <person name="Henrissat B."/>
            <person name="Hibbett D."/>
            <person name="Martinez A.T."/>
            <person name="Grigoriev I.V."/>
        </authorList>
    </citation>
    <scope>NUCLEOTIDE SEQUENCE</scope>
    <source>
        <strain evidence="6">AH 40177</strain>
    </source>
</reference>
<dbReference type="PANTHER" id="PTHR13022:SF0">
    <property type="entry name" value="EUKARYOTIC TRANSLATION INITIATION FACTOR 3 SUBUNIT K"/>
    <property type="match status" value="1"/>
</dbReference>
<dbReference type="InterPro" id="IPR016024">
    <property type="entry name" value="ARM-type_fold"/>
</dbReference>
<comment type="function">
    <text evidence="4">Component of the eukaryotic translation initiation factor 3 (eIF-3) complex, which is involved in protein synthesis of a specialized repertoire of mRNAs and, together with other initiation factors, stimulates binding of mRNA and methionyl-tRNAi to the 40S ribosome. The eIF-3 complex specifically targets and initiates translation of a subset of mRNAs involved in cell proliferation.</text>
</comment>
<evidence type="ECO:0000256" key="1">
    <source>
        <dbReference type="ARBA" id="ARBA00022490"/>
    </source>
</evidence>
<keyword evidence="7" id="KW-1185">Reference proteome</keyword>
<dbReference type="OrthoDB" id="337745at2759"/>
<dbReference type="PROSITE" id="PS50250">
    <property type="entry name" value="PCI"/>
    <property type="match status" value="1"/>
</dbReference>
<dbReference type="Gene3D" id="1.10.10.10">
    <property type="entry name" value="Winged helix-like DNA-binding domain superfamily/Winged helix DNA-binding domain"/>
    <property type="match status" value="1"/>
</dbReference>
<dbReference type="GO" id="GO:0003723">
    <property type="term" value="F:RNA binding"/>
    <property type="evidence" value="ECO:0007669"/>
    <property type="project" value="UniProtKB-UniRule"/>
</dbReference>
<dbReference type="InterPro" id="IPR016020">
    <property type="entry name" value="Transl_init_fac_sub12_N_euk"/>
</dbReference>
<keyword evidence="2 4" id="KW-0396">Initiation factor</keyword>
<comment type="caution">
    <text evidence="6">The sequence shown here is derived from an EMBL/GenBank/DDBJ whole genome shotgun (WGS) entry which is preliminary data.</text>
</comment>
<comment type="subcellular location">
    <subcellularLocation>
        <location evidence="4">Cytoplasm</location>
    </subcellularLocation>
</comment>
<dbReference type="InterPro" id="IPR009374">
    <property type="entry name" value="eIF3k"/>
</dbReference>
<proteinExistence type="inferred from homology"/>
<protein>
    <recommendedName>
        <fullName evidence="4">Eukaryotic translation initiation factor 3 subunit K</fullName>
        <shortName evidence="4">eIF3k</shortName>
    </recommendedName>
    <alternativeName>
        <fullName evidence="4">eIF-3 p25</fullName>
    </alternativeName>
</protein>
<dbReference type="InterPro" id="IPR036388">
    <property type="entry name" value="WH-like_DNA-bd_sf"/>
</dbReference>
<evidence type="ECO:0000259" key="5">
    <source>
        <dbReference type="PROSITE" id="PS50250"/>
    </source>
</evidence>
<dbReference type="GO" id="GO:0043022">
    <property type="term" value="F:ribosome binding"/>
    <property type="evidence" value="ECO:0007669"/>
    <property type="project" value="InterPro"/>
</dbReference>
<dbReference type="SUPFAM" id="SSF48371">
    <property type="entry name" value="ARM repeat"/>
    <property type="match status" value="1"/>
</dbReference>
<dbReference type="GO" id="GO:0033290">
    <property type="term" value="C:eukaryotic 48S preinitiation complex"/>
    <property type="evidence" value="ECO:0007669"/>
    <property type="project" value="UniProtKB-UniRule"/>
</dbReference>
<evidence type="ECO:0000256" key="2">
    <source>
        <dbReference type="ARBA" id="ARBA00022540"/>
    </source>
</evidence>
<dbReference type="GO" id="GO:0005852">
    <property type="term" value="C:eukaryotic translation initiation factor 3 complex"/>
    <property type="evidence" value="ECO:0007669"/>
    <property type="project" value="UniProtKB-UniRule"/>
</dbReference>
<dbReference type="InterPro" id="IPR033464">
    <property type="entry name" value="CSN8_PSD8_EIF3K"/>
</dbReference>
<dbReference type="GO" id="GO:0016282">
    <property type="term" value="C:eukaryotic 43S preinitiation complex"/>
    <property type="evidence" value="ECO:0007669"/>
    <property type="project" value="UniProtKB-UniRule"/>
</dbReference>
<evidence type="ECO:0000313" key="6">
    <source>
        <dbReference type="EMBL" id="KAF9068044.1"/>
    </source>
</evidence>
<keyword evidence="3 4" id="KW-0648">Protein biosynthesis</keyword>
<dbReference type="PANTHER" id="PTHR13022">
    <property type="entry name" value="EUKARYOTIC TRANSLATION INITIATION FACTOR 3 SUBUNIT 11"/>
    <property type="match status" value="1"/>
</dbReference>
<evidence type="ECO:0000313" key="7">
    <source>
        <dbReference type="Proteomes" id="UP000772434"/>
    </source>
</evidence>
<dbReference type="AlphaFoldDB" id="A0A9P5U6R9"/>
<name>A0A9P5U6R9_9AGAR</name>